<evidence type="ECO:0000259" key="2">
    <source>
        <dbReference type="PROSITE" id="PS50994"/>
    </source>
</evidence>
<dbReference type="Gene3D" id="3.30.420.10">
    <property type="entry name" value="Ribonuclease H-like superfamily/Ribonuclease H"/>
    <property type="match status" value="1"/>
</dbReference>
<protein>
    <recommendedName>
        <fullName evidence="2">Integrase catalytic domain-containing protein</fullName>
    </recommendedName>
</protein>
<dbReference type="InterPro" id="IPR036397">
    <property type="entry name" value="RNaseH_sf"/>
</dbReference>
<dbReference type="GO" id="GO:0015074">
    <property type="term" value="P:DNA integration"/>
    <property type="evidence" value="ECO:0007669"/>
    <property type="project" value="InterPro"/>
</dbReference>
<organism evidence="3 4">
    <name type="scientific">Cohnella candidum</name>
    <dbReference type="NCBI Taxonomy" id="2674991"/>
    <lineage>
        <taxon>Bacteria</taxon>
        <taxon>Bacillati</taxon>
        <taxon>Bacillota</taxon>
        <taxon>Bacilli</taxon>
        <taxon>Bacillales</taxon>
        <taxon>Paenibacillaceae</taxon>
        <taxon>Cohnella</taxon>
    </lineage>
</organism>
<dbReference type="SUPFAM" id="SSF53098">
    <property type="entry name" value="Ribonuclease H-like"/>
    <property type="match status" value="1"/>
</dbReference>
<proteinExistence type="predicted"/>
<feature type="region of interest" description="Disordered" evidence="1">
    <location>
        <begin position="622"/>
        <end position="647"/>
    </location>
</feature>
<dbReference type="RefSeq" id="WP_123040517.1">
    <property type="nucleotide sequence ID" value="NZ_CP033433.1"/>
</dbReference>
<accession>A0A3G3JX74</accession>
<dbReference type="Proteomes" id="UP000269097">
    <property type="component" value="Chromosome"/>
</dbReference>
<keyword evidence="4" id="KW-1185">Reference proteome</keyword>
<dbReference type="AlphaFoldDB" id="A0A3G3JX74"/>
<dbReference type="InterPro" id="IPR012337">
    <property type="entry name" value="RNaseH-like_sf"/>
</dbReference>
<reference evidence="3 4" key="1">
    <citation type="submission" date="2018-10" db="EMBL/GenBank/DDBJ databases">
        <title>Genome Sequence of Cohnella sp.</title>
        <authorList>
            <person name="Srinivasan S."/>
            <person name="Kim M.K."/>
        </authorList>
    </citation>
    <scope>NUCLEOTIDE SEQUENCE [LARGE SCALE GENOMIC DNA]</scope>
    <source>
        <strain evidence="3 4">18JY8-7</strain>
    </source>
</reference>
<dbReference type="KEGG" id="coh:EAV92_07675"/>
<feature type="domain" description="Integrase catalytic" evidence="2">
    <location>
        <begin position="221"/>
        <end position="450"/>
    </location>
</feature>
<feature type="compositionally biased region" description="Basic and acidic residues" evidence="1">
    <location>
        <begin position="624"/>
        <end position="638"/>
    </location>
</feature>
<evidence type="ECO:0000256" key="1">
    <source>
        <dbReference type="SAM" id="MobiDB-lite"/>
    </source>
</evidence>
<dbReference type="InterPro" id="IPR001584">
    <property type="entry name" value="Integrase_cat-core"/>
</dbReference>
<sequence length="662" mass="76274">MSRLRIHEKEGLLPEQVNPEVWPTVDEQSLSETSRDIYNRRREAVIMYFKREADLTEIKEKTGVDEQSVRRLIKRCMSLDGHGTIWGFRALIPQKKVKKYELNPLNTARNETRKSGEFNLLLAKYPDIKDLIDDLYLGRNRRTLEPAMKPKSIHKKLIEECRKKEIPLSAYPFNTKHMGYKALQRYLNRLAYLYFGKAVSRFGHDAEQKARHTGEGEQNHPSTIPPYQKIQFDAHRIDGFFAVKIKTPEGDEVTKVLDRFWILTIIDVATRNILGYSISLSKEYSASDVMHCIRNAILPHEKLQLTIPGLTYHEIGGFPSEIYSATQWAVWDVICFDNAKSHVANLVKDRLKNLIGCFTNLGPVDLPMRRGIIERFFKILEEMGFHRLPNTTGSNPDDPRRKDPEESAIKFDISYDHLKELIDVMISNYNGSPHGGIYHQTPLELLGKRLDQGLLPRQLEERMRSEVLFMQTTIKRTVRGSIASGKKPYVHYEGVEYRNEKLTNSAHLIGQDLILHVNVDDLRTIKAFLADGSELGYLTAVGKWSITPHSLQTRKAINSLVLRKLIHYTTWDDPVFVYTEYLMKNASKGKRGATNKVTHVQETAQSKRKRVNVPEGETQALESAAKHNESLEKARELSNKSQNEAELDRYEKMMKQFKTQSL</sequence>
<dbReference type="GO" id="GO:0003676">
    <property type="term" value="F:nucleic acid binding"/>
    <property type="evidence" value="ECO:0007669"/>
    <property type="project" value="InterPro"/>
</dbReference>
<gene>
    <name evidence="3" type="ORF">EAV92_07675</name>
</gene>
<dbReference type="EMBL" id="CP033433">
    <property type="protein sequence ID" value="AYQ72457.1"/>
    <property type="molecule type" value="Genomic_DNA"/>
</dbReference>
<evidence type="ECO:0000313" key="4">
    <source>
        <dbReference type="Proteomes" id="UP000269097"/>
    </source>
</evidence>
<dbReference type="PROSITE" id="PS50994">
    <property type="entry name" value="INTEGRASE"/>
    <property type="match status" value="1"/>
</dbReference>
<name>A0A3G3JX74_9BACL</name>
<evidence type="ECO:0000313" key="3">
    <source>
        <dbReference type="EMBL" id="AYQ72457.1"/>
    </source>
</evidence>